<keyword evidence="14" id="KW-1185">Reference proteome</keyword>
<dbReference type="GO" id="GO:0034727">
    <property type="term" value="P:piecemeal microautophagy of the nucleus"/>
    <property type="evidence" value="ECO:0007669"/>
    <property type="project" value="TreeGrafter"/>
</dbReference>
<reference evidence="13 14" key="1">
    <citation type="journal article" date="2018" name="Gigascience">
        <title>Genomes of trombidid mites reveal novel predicted allergens and laterally-transferred genes associated with secondary metabolism.</title>
        <authorList>
            <person name="Dong X."/>
            <person name="Chaisiri K."/>
            <person name="Xia D."/>
            <person name="Armstrong S.D."/>
            <person name="Fang Y."/>
            <person name="Donnelly M.J."/>
            <person name="Kadowaki T."/>
            <person name="McGarry J.W."/>
            <person name="Darby A.C."/>
            <person name="Makepeace B.L."/>
        </authorList>
    </citation>
    <scope>NUCLEOTIDE SEQUENCE [LARGE SCALE GENOMIC DNA]</scope>
    <source>
        <strain evidence="13">UoL-UT</strain>
    </source>
</reference>
<evidence type="ECO:0000256" key="3">
    <source>
        <dbReference type="ARBA" id="ARBA00022448"/>
    </source>
</evidence>
<dbReference type="GO" id="GO:0000045">
    <property type="term" value="P:autophagosome assembly"/>
    <property type="evidence" value="ECO:0007669"/>
    <property type="project" value="TreeGrafter"/>
</dbReference>
<evidence type="ECO:0000256" key="10">
    <source>
        <dbReference type="ARBA" id="ARBA00029362"/>
    </source>
</evidence>
<dbReference type="GO" id="GO:0004197">
    <property type="term" value="F:cysteine-type endopeptidase activity"/>
    <property type="evidence" value="ECO:0007669"/>
    <property type="project" value="TreeGrafter"/>
</dbReference>
<keyword evidence="4 11" id="KW-0963">Cytoplasm</keyword>
<comment type="similarity">
    <text evidence="2 11">Belongs to the peptidase C54 family.</text>
</comment>
<dbReference type="SUPFAM" id="SSF54001">
    <property type="entry name" value="Cysteine proteinases"/>
    <property type="match status" value="1"/>
</dbReference>
<dbReference type="GO" id="GO:0005737">
    <property type="term" value="C:cytoplasm"/>
    <property type="evidence" value="ECO:0007669"/>
    <property type="project" value="UniProtKB-SubCell"/>
</dbReference>
<dbReference type="PANTHER" id="PTHR22624:SF49">
    <property type="entry name" value="CYSTEINE PROTEASE"/>
    <property type="match status" value="1"/>
</dbReference>
<dbReference type="Pfam" id="PF03416">
    <property type="entry name" value="Peptidase_C54"/>
    <property type="match status" value="1"/>
</dbReference>
<dbReference type="GO" id="GO:0016485">
    <property type="term" value="P:protein processing"/>
    <property type="evidence" value="ECO:0007669"/>
    <property type="project" value="TreeGrafter"/>
</dbReference>
<evidence type="ECO:0000256" key="7">
    <source>
        <dbReference type="ARBA" id="ARBA00022807"/>
    </source>
</evidence>
<dbReference type="EMBL" id="NCKV01002889">
    <property type="protein sequence ID" value="RWS26296.1"/>
    <property type="molecule type" value="Genomic_DNA"/>
</dbReference>
<evidence type="ECO:0000313" key="13">
    <source>
        <dbReference type="EMBL" id="RWS26296.1"/>
    </source>
</evidence>
<keyword evidence="8 11" id="KW-0653">Protein transport</keyword>
<evidence type="ECO:0000313" key="14">
    <source>
        <dbReference type="Proteomes" id="UP000288716"/>
    </source>
</evidence>
<dbReference type="GO" id="GO:0015031">
    <property type="term" value="P:protein transport"/>
    <property type="evidence" value="ECO:0007669"/>
    <property type="project" value="UniProtKB-KW"/>
</dbReference>
<organism evidence="13 14">
    <name type="scientific">Leptotrombidium deliense</name>
    <dbReference type="NCBI Taxonomy" id="299467"/>
    <lineage>
        <taxon>Eukaryota</taxon>
        <taxon>Metazoa</taxon>
        <taxon>Ecdysozoa</taxon>
        <taxon>Arthropoda</taxon>
        <taxon>Chelicerata</taxon>
        <taxon>Arachnida</taxon>
        <taxon>Acari</taxon>
        <taxon>Acariformes</taxon>
        <taxon>Trombidiformes</taxon>
        <taxon>Prostigmata</taxon>
        <taxon>Anystina</taxon>
        <taxon>Parasitengona</taxon>
        <taxon>Trombiculoidea</taxon>
        <taxon>Trombiculidae</taxon>
        <taxon>Leptotrombidium</taxon>
    </lineage>
</organism>
<dbReference type="GO" id="GO:0035973">
    <property type="term" value="P:aggrephagy"/>
    <property type="evidence" value="ECO:0007669"/>
    <property type="project" value="TreeGrafter"/>
</dbReference>
<comment type="subcellular location">
    <subcellularLocation>
        <location evidence="1 11">Cytoplasm</location>
    </subcellularLocation>
</comment>
<evidence type="ECO:0000256" key="6">
    <source>
        <dbReference type="ARBA" id="ARBA00022801"/>
    </source>
</evidence>
<dbReference type="OrthoDB" id="2960936at2759"/>
<dbReference type="PANTHER" id="PTHR22624">
    <property type="entry name" value="CYSTEINE PROTEASE ATG4"/>
    <property type="match status" value="1"/>
</dbReference>
<name>A0A443SFK5_9ACAR</name>
<dbReference type="InterPro" id="IPR038765">
    <property type="entry name" value="Papain-like_cys_pep_sf"/>
</dbReference>
<protein>
    <recommendedName>
        <fullName evidence="11">Cysteine protease</fullName>
        <ecNumber evidence="11">3.4.22.-</ecNumber>
    </recommendedName>
</protein>
<keyword evidence="3" id="KW-0813">Transport</keyword>
<evidence type="ECO:0000256" key="4">
    <source>
        <dbReference type="ARBA" id="ARBA00022490"/>
    </source>
</evidence>
<comment type="function">
    <text evidence="11">Cysteine protease that plays a key role in autophagy by mediating both proteolytic activation and delipidation of ATG8 family proteins.</text>
</comment>
<keyword evidence="7" id="KW-0788">Thiol protease</keyword>
<evidence type="ECO:0000256" key="2">
    <source>
        <dbReference type="ARBA" id="ARBA00010958"/>
    </source>
</evidence>
<dbReference type="InterPro" id="IPR046792">
    <property type="entry name" value="Peptidase_C54_cat"/>
</dbReference>
<evidence type="ECO:0000256" key="8">
    <source>
        <dbReference type="ARBA" id="ARBA00022927"/>
    </source>
</evidence>
<evidence type="ECO:0000256" key="11">
    <source>
        <dbReference type="RuleBase" id="RU363115"/>
    </source>
</evidence>
<proteinExistence type="inferred from homology"/>
<comment type="caution">
    <text evidence="13">The sequence shown here is derived from an EMBL/GenBank/DDBJ whole genome shotgun (WGS) entry which is preliminary data.</text>
</comment>
<gene>
    <name evidence="13" type="ORF">B4U80_01852</name>
</gene>
<keyword evidence="5 11" id="KW-0645">Protease</keyword>
<evidence type="ECO:0000259" key="12">
    <source>
        <dbReference type="Pfam" id="PF03416"/>
    </source>
</evidence>
<dbReference type="GO" id="GO:0019786">
    <property type="term" value="F:protein-phosphatidylethanolamide deconjugating activity"/>
    <property type="evidence" value="ECO:0007669"/>
    <property type="project" value="InterPro"/>
</dbReference>
<dbReference type="STRING" id="299467.A0A443SFK5"/>
<evidence type="ECO:0000256" key="1">
    <source>
        <dbReference type="ARBA" id="ARBA00004496"/>
    </source>
</evidence>
<feature type="domain" description="Peptidase C54 catalytic" evidence="12">
    <location>
        <begin position="44"/>
        <end position="320"/>
    </location>
</feature>
<evidence type="ECO:0000256" key="5">
    <source>
        <dbReference type="ARBA" id="ARBA00022670"/>
    </source>
</evidence>
<comment type="catalytic activity">
    <reaction evidence="10">
        <text>[protein]-C-terminal L-amino acid-glycyl-phosphatidylethanolamide + H2O = [protein]-C-terminal L-amino acid-glycine + a 1,2-diacyl-sn-glycero-3-phosphoethanolamine</text>
        <dbReference type="Rhea" id="RHEA:67548"/>
        <dbReference type="Rhea" id="RHEA-COMP:17323"/>
        <dbReference type="Rhea" id="RHEA-COMP:17324"/>
        <dbReference type="ChEBI" id="CHEBI:15377"/>
        <dbReference type="ChEBI" id="CHEBI:64612"/>
        <dbReference type="ChEBI" id="CHEBI:172940"/>
        <dbReference type="ChEBI" id="CHEBI:172941"/>
    </reaction>
    <physiologicalReaction direction="left-to-right" evidence="10">
        <dbReference type="Rhea" id="RHEA:67549"/>
    </physiologicalReaction>
</comment>
<keyword evidence="9 11" id="KW-0072">Autophagy</keyword>
<dbReference type="InterPro" id="IPR005078">
    <property type="entry name" value="Peptidase_C54"/>
</dbReference>
<dbReference type="Proteomes" id="UP000288716">
    <property type="component" value="Unassembled WGS sequence"/>
</dbReference>
<sequence>MDISNIVYGFDSGPCSSFDLLEFPYTEEPVWILGEKYSVIHELDELRSDFRSKIWITYRKGFSPIGGTGPTTDNGWGCMLRCGQMVVAQALIYKHLGRNWRWKCDSNNEEHNLLYFRILSLFLDKKNCSYSIHQIAQMGASEGKPVGQWFGPNTIAQALKKLSIYDHWNDLAIHVALDNVIIIDDIKQLCKSKKQNGELSDNWKSLLLFIPLRLGLTEINPIYFNSLKAVFKFKQSLGIIGGRPNHALYFVGAVESQLLYLDPHTTQTVIDYEEFSTKKTFDDSSYHQETASRMDITQLDPSIALCFFCHNEADFDNWCSLASKVLVNAEKQPLFEIAKEKPKHWLPVVSSACDKGDSYSSIADYDLATAGVSSPIVSPQEMTYKDTFAVLEDKKINKDTDSDEEFELLG</sequence>
<keyword evidence="6 11" id="KW-0378">Hydrolase</keyword>
<dbReference type="VEuPathDB" id="VectorBase:LDEU005745"/>
<evidence type="ECO:0000256" key="9">
    <source>
        <dbReference type="ARBA" id="ARBA00023006"/>
    </source>
</evidence>
<dbReference type="AlphaFoldDB" id="A0A443SFK5"/>
<accession>A0A443SFK5</accession>
<dbReference type="EC" id="3.4.22.-" evidence="11"/>
<dbReference type="GO" id="GO:0000423">
    <property type="term" value="P:mitophagy"/>
    <property type="evidence" value="ECO:0007669"/>
    <property type="project" value="TreeGrafter"/>
</dbReference>